<protein>
    <submittedName>
        <fullName evidence="1">Uncharacterized protein</fullName>
    </submittedName>
</protein>
<sequence length="46" mass="5742">MFCIYTMRIQTTNKYHWVKNFKQHKYSSKHLRSYFLTMCLTLSFSK</sequence>
<accession>A0A2P2IJT0</accession>
<dbReference type="EMBL" id="GGEC01000995">
    <property type="protein sequence ID" value="MBW81478.1"/>
    <property type="molecule type" value="Transcribed_RNA"/>
</dbReference>
<name>A0A2P2IJT0_RHIMU</name>
<evidence type="ECO:0000313" key="1">
    <source>
        <dbReference type="EMBL" id="MBW81478.1"/>
    </source>
</evidence>
<dbReference type="AlphaFoldDB" id="A0A2P2IJT0"/>
<reference evidence="1" key="1">
    <citation type="submission" date="2018-02" db="EMBL/GenBank/DDBJ databases">
        <title>Rhizophora mucronata_Transcriptome.</title>
        <authorList>
            <person name="Meera S.P."/>
            <person name="Sreeshan A."/>
            <person name="Augustine A."/>
        </authorList>
    </citation>
    <scope>NUCLEOTIDE SEQUENCE</scope>
    <source>
        <tissue evidence="1">Leaf</tissue>
    </source>
</reference>
<proteinExistence type="predicted"/>
<organism evidence="1">
    <name type="scientific">Rhizophora mucronata</name>
    <name type="common">Asiatic mangrove</name>
    <dbReference type="NCBI Taxonomy" id="61149"/>
    <lineage>
        <taxon>Eukaryota</taxon>
        <taxon>Viridiplantae</taxon>
        <taxon>Streptophyta</taxon>
        <taxon>Embryophyta</taxon>
        <taxon>Tracheophyta</taxon>
        <taxon>Spermatophyta</taxon>
        <taxon>Magnoliopsida</taxon>
        <taxon>eudicotyledons</taxon>
        <taxon>Gunneridae</taxon>
        <taxon>Pentapetalae</taxon>
        <taxon>rosids</taxon>
        <taxon>fabids</taxon>
        <taxon>Malpighiales</taxon>
        <taxon>Rhizophoraceae</taxon>
        <taxon>Rhizophora</taxon>
    </lineage>
</organism>